<comment type="caution">
    <text evidence="1">The sequence shown here is derived from an EMBL/GenBank/DDBJ whole genome shotgun (WGS) entry which is preliminary data.</text>
</comment>
<protein>
    <submittedName>
        <fullName evidence="1">Uncharacterized protein</fullName>
    </submittedName>
</protein>
<accession>A0A3L9ZWK6</accession>
<gene>
    <name evidence="1" type="ORF">BC961_0789</name>
</gene>
<name>A0A3L9ZWK6_9FLAO</name>
<proteinExistence type="predicted"/>
<keyword evidence="2" id="KW-1185">Reference proteome</keyword>
<dbReference type="EMBL" id="REFH01000008">
    <property type="protein sequence ID" value="RMA76816.1"/>
    <property type="molecule type" value="Genomic_DNA"/>
</dbReference>
<evidence type="ECO:0000313" key="2">
    <source>
        <dbReference type="Proteomes" id="UP000280368"/>
    </source>
</evidence>
<organism evidence="1 2">
    <name type="scientific">Flavobacterium weaverense</name>
    <dbReference type="NCBI Taxonomy" id="271156"/>
    <lineage>
        <taxon>Bacteria</taxon>
        <taxon>Pseudomonadati</taxon>
        <taxon>Bacteroidota</taxon>
        <taxon>Flavobacteriia</taxon>
        <taxon>Flavobacteriales</taxon>
        <taxon>Flavobacteriaceae</taxon>
        <taxon>Flavobacterium</taxon>
    </lineage>
</organism>
<reference evidence="1 2" key="1">
    <citation type="submission" date="2018-10" db="EMBL/GenBank/DDBJ databases">
        <title>Genomic Encyclopedia of Archaeal and Bacterial Type Strains, Phase II (KMG-II): from individual species to whole genera.</title>
        <authorList>
            <person name="Goeker M."/>
        </authorList>
    </citation>
    <scope>NUCLEOTIDE SEQUENCE [LARGE SCALE GENOMIC DNA]</scope>
    <source>
        <strain evidence="1 2">DSM 19727</strain>
    </source>
</reference>
<sequence>MITIDISVEFEKSEVSNNEFKKSPYRKFYDLISMLVLE</sequence>
<evidence type="ECO:0000313" key="1">
    <source>
        <dbReference type="EMBL" id="RMA76816.1"/>
    </source>
</evidence>
<dbReference type="AlphaFoldDB" id="A0A3L9ZWK6"/>
<dbReference type="Proteomes" id="UP000280368">
    <property type="component" value="Unassembled WGS sequence"/>
</dbReference>